<evidence type="ECO:0000259" key="1">
    <source>
        <dbReference type="PROSITE" id="PS51186"/>
    </source>
</evidence>
<evidence type="ECO:0000313" key="2">
    <source>
        <dbReference type="EMBL" id="SDF40264.1"/>
    </source>
</evidence>
<keyword evidence="3" id="KW-1185">Reference proteome</keyword>
<dbReference type="Gene3D" id="3.40.630.30">
    <property type="match status" value="1"/>
</dbReference>
<keyword evidence="2" id="KW-0808">Transferase</keyword>
<dbReference type="STRING" id="521013.SAMN04488567_0296"/>
<dbReference type="InterPro" id="IPR016181">
    <property type="entry name" value="Acyl_CoA_acyltransferase"/>
</dbReference>
<accession>A0A1G7KT54</accession>
<organism evidence="2 3">
    <name type="scientific">Limimaricola pyoseonensis</name>
    <dbReference type="NCBI Taxonomy" id="521013"/>
    <lineage>
        <taxon>Bacteria</taxon>
        <taxon>Pseudomonadati</taxon>
        <taxon>Pseudomonadota</taxon>
        <taxon>Alphaproteobacteria</taxon>
        <taxon>Rhodobacterales</taxon>
        <taxon>Paracoccaceae</taxon>
        <taxon>Limimaricola</taxon>
    </lineage>
</organism>
<proteinExistence type="predicted"/>
<gene>
    <name evidence="2" type="ORF">SAMN04488567_0296</name>
</gene>
<evidence type="ECO:0000313" key="3">
    <source>
        <dbReference type="Proteomes" id="UP000198922"/>
    </source>
</evidence>
<dbReference type="CDD" id="cd04301">
    <property type="entry name" value="NAT_SF"/>
    <property type="match status" value="1"/>
</dbReference>
<sequence>MTALPPGPGEGGGPSAAAIRAERPGDAAAIGEVTRAAFSEVPYASGTEAAIVAALREAGALTLSLVAEEAGRVVGHVAVSPVEGIGPGWFGLGPVSVRPGRQKAGIGARLVRAALERLRAAGASGCVVLGDPGYYGRFGFAARPGVGFEGAPPEYFQQIRFAGPAPEGRVRYHPAFGG</sequence>
<protein>
    <submittedName>
        <fullName evidence="2">Putative acetyltransferase</fullName>
    </submittedName>
</protein>
<dbReference type="OrthoDB" id="9797178at2"/>
<dbReference type="SUPFAM" id="SSF55729">
    <property type="entry name" value="Acyl-CoA N-acyltransferases (Nat)"/>
    <property type="match status" value="1"/>
</dbReference>
<dbReference type="PROSITE" id="PS51186">
    <property type="entry name" value="GNAT"/>
    <property type="match status" value="1"/>
</dbReference>
<name>A0A1G7KT54_9RHOB</name>
<dbReference type="InterPro" id="IPR000182">
    <property type="entry name" value="GNAT_dom"/>
</dbReference>
<dbReference type="RefSeq" id="WP_090115092.1">
    <property type="nucleotide sequence ID" value="NZ_FNAT01000013.1"/>
</dbReference>
<dbReference type="Proteomes" id="UP000198922">
    <property type="component" value="Unassembled WGS sequence"/>
</dbReference>
<dbReference type="EMBL" id="FNAT01000013">
    <property type="protein sequence ID" value="SDF40264.1"/>
    <property type="molecule type" value="Genomic_DNA"/>
</dbReference>
<reference evidence="3" key="1">
    <citation type="submission" date="2016-10" db="EMBL/GenBank/DDBJ databases">
        <authorList>
            <person name="Varghese N."/>
            <person name="Submissions S."/>
        </authorList>
    </citation>
    <scope>NUCLEOTIDE SEQUENCE [LARGE SCALE GENOMIC DNA]</scope>
    <source>
        <strain evidence="3">DSM 21424</strain>
    </source>
</reference>
<dbReference type="Pfam" id="PF00583">
    <property type="entry name" value="Acetyltransf_1"/>
    <property type="match status" value="1"/>
</dbReference>
<feature type="domain" description="N-acetyltransferase" evidence="1">
    <location>
        <begin position="17"/>
        <end position="160"/>
    </location>
</feature>
<dbReference type="GO" id="GO:0016747">
    <property type="term" value="F:acyltransferase activity, transferring groups other than amino-acyl groups"/>
    <property type="evidence" value="ECO:0007669"/>
    <property type="project" value="InterPro"/>
</dbReference>
<dbReference type="AlphaFoldDB" id="A0A1G7KT54"/>